<evidence type="ECO:0000313" key="10">
    <source>
        <dbReference type="Proteomes" id="UP000092584"/>
    </source>
</evidence>
<protein>
    <submittedName>
        <fullName evidence="9">Preprotein translocase subunit SecE</fullName>
    </submittedName>
</protein>
<dbReference type="RefSeq" id="WP_065318948.1">
    <property type="nucleotide sequence ID" value="NZ_CP017477.1"/>
</dbReference>
<keyword evidence="4" id="KW-0653">Protein transport</keyword>
<dbReference type="InterPro" id="IPR038379">
    <property type="entry name" value="SecE_sf"/>
</dbReference>
<dbReference type="InterPro" id="IPR005807">
    <property type="entry name" value="SecE_bac"/>
</dbReference>
<dbReference type="GO" id="GO:0009306">
    <property type="term" value="P:protein secretion"/>
    <property type="evidence" value="ECO:0007669"/>
    <property type="project" value="InterPro"/>
</dbReference>
<keyword evidence="5 8" id="KW-1133">Transmembrane helix</keyword>
<organism evidence="9 10">
    <name type="scientific">Polaribacter vadi</name>
    <dbReference type="NCBI Taxonomy" id="1774273"/>
    <lineage>
        <taxon>Bacteria</taxon>
        <taxon>Pseudomonadati</taxon>
        <taxon>Bacteroidota</taxon>
        <taxon>Flavobacteriia</taxon>
        <taxon>Flavobacteriales</taxon>
        <taxon>Flavobacteriaceae</taxon>
    </lineage>
</organism>
<dbReference type="Gene3D" id="1.20.5.1030">
    <property type="entry name" value="Preprotein translocase secy subunit"/>
    <property type="match status" value="1"/>
</dbReference>
<evidence type="ECO:0000256" key="8">
    <source>
        <dbReference type="SAM" id="Phobius"/>
    </source>
</evidence>
<evidence type="ECO:0000256" key="2">
    <source>
        <dbReference type="ARBA" id="ARBA00022448"/>
    </source>
</evidence>
<reference evidence="10" key="1">
    <citation type="submission" date="2016-02" db="EMBL/GenBank/DDBJ databases">
        <authorList>
            <person name="Shin S.-K."/>
            <person name="Yi H."/>
            <person name="Kim E."/>
        </authorList>
    </citation>
    <scope>NUCLEOTIDE SEQUENCE [LARGE SCALE GENOMIC DNA]</scope>
    <source>
        <strain evidence="10">LPB0003</strain>
    </source>
</reference>
<dbReference type="GO" id="GO:0008320">
    <property type="term" value="F:protein transmembrane transporter activity"/>
    <property type="evidence" value="ECO:0007669"/>
    <property type="project" value="InterPro"/>
</dbReference>
<keyword evidence="10" id="KW-1185">Reference proteome</keyword>
<evidence type="ECO:0000256" key="5">
    <source>
        <dbReference type="ARBA" id="ARBA00022989"/>
    </source>
</evidence>
<sequence length="66" mass="7564">MNFIQYIKDSFDELSNHMTWISKEDAQKTTVTVAVFTILFALAVAGIDYVFQTGLDSFFEMFKPNS</sequence>
<comment type="caution">
    <text evidence="9">The sequence shown here is derived from an EMBL/GenBank/DDBJ whole genome shotgun (WGS) entry which is preliminary data.</text>
</comment>
<dbReference type="GO" id="GO:0016020">
    <property type="term" value="C:membrane"/>
    <property type="evidence" value="ECO:0007669"/>
    <property type="project" value="UniProtKB-SubCell"/>
</dbReference>
<keyword evidence="7 8" id="KW-0472">Membrane</keyword>
<accession>A0A1B8TX61</accession>
<dbReference type="OrthoDB" id="9810735at2"/>
<gene>
    <name evidence="9" type="ORF">LPB3_07330</name>
</gene>
<dbReference type="STRING" id="1774273.LPB03_05165"/>
<dbReference type="InterPro" id="IPR001901">
    <property type="entry name" value="Translocase_SecE/Sec61-g"/>
</dbReference>
<dbReference type="AlphaFoldDB" id="A0A1B8TX61"/>
<dbReference type="GO" id="GO:0006886">
    <property type="term" value="P:intracellular protein transport"/>
    <property type="evidence" value="ECO:0007669"/>
    <property type="project" value="InterPro"/>
</dbReference>
<evidence type="ECO:0000256" key="7">
    <source>
        <dbReference type="ARBA" id="ARBA00023136"/>
    </source>
</evidence>
<evidence type="ECO:0000313" key="9">
    <source>
        <dbReference type="EMBL" id="OBY64198.1"/>
    </source>
</evidence>
<dbReference type="NCBIfam" id="TIGR00964">
    <property type="entry name" value="secE_bact"/>
    <property type="match status" value="1"/>
</dbReference>
<dbReference type="Pfam" id="PF00584">
    <property type="entry name" value="SecE"/>
    <property type="match status" value="1"/>
</dbReference>
<dbReference type="EMBL" id="LSFM01000022">
    <property type="protein sequence ID" value="OBY64198.1"/>
    <property type="molecule type" value="Genomic_DNA"/>
</dbReference>
<comment type="subcellular location">
    <subcellularLocation>
        <location evidence="1">Membrane</location>
    </subcellularLocation>
</comment>
<keyword evidence="6" id="KW-0811">Translocation</keyword>
<proteinExistence type="predicted"/>
<dbReference type="GO" id="GO:0006605">
    <property type="term" value="P:protein targeting"/>
    <property type="evidence" value="ECO:0007669"/>
    <property type="project" value="InterPro"/>
</dbReference>
<name>A0A1B8TX61_9FLAO</name>
<keyword evidence="2" id="KW-0813">Transport</keyword>
<evidence type="ECO:0000256" key="6">
    <source>
        <dbReference type="ARBA" id="ARBA00023010"/>
    </source>
</evidence>
<dbReference type="Proteomes" id="UP000092584">
    <property type="component" value="Unassembled WGS sequence"/>
</dbReference>
<evidence type="ECO:0000256" key="3">
    <source>
        <dbReference type="ARBA" id="ARBA00022692"/>
    </source>
</evidence>
<feature type="transmembrane region" description="Helical" evidence="8">
    <location>
        <begin position="31"/>
        <end position="51"/>
    </location>
</feature>
<evidence type="ECO:0000256" key="4">
    <source>
        <dbReference type="ARBA" id="ARBA00022927"/>
    </source>
</evidence>
<keyword evidence="3 8" id="KW-0812">Transmembrane</keyword>
<dbReference type="KEGG" id="pob:LPB03_05165"/>
<evidence type="ECO:0000256" key="1">
    <source>
        <dbReference type="ARBA" id="ARBA00004370"/>
    </source>
</evidence>